<gene>
    <name evidence="3" type="ORF">LZZ85_09130</name>
</gene>
<dbReference type="EMBL" id="JAKLTR010000005">
    <property type="protein sequence ID" value="MCG2614442.1"/>
    <property type="molecule type" value="Genomic_DNA"/>
</dbReference>
<dbReference type="InterPro" id="IPR045916">
    <property type="entry name" value="DUF5777"/>
</dbReference>
<protein>
    <submittedName>
        <fullName evidence="3">DUF5777 family beta-barrel protein</fullName>
    </submittedName>
</protein>
<accession>A0ABS9KQ53</accession>
<proteinExistence type="predicted"/>
<reference evidence="3" key="1">
    <citation type="submission" date="2022-01" db="EMBL/GenBank/DDBJ databases">
        <authorList>
            <person name="Jo J.-H."/>
            <person name="Im W.-T."/>
        </authorList>
    </citation>
    <scope>NUCLEOTIDE SEQUENCE</scope>
    <source>
        <strain evidence="3">NA20</strain>
    </source>
</reference>
<name>A0ABS9KQ53_9BACT</name>
<sequence>MKNRLVLMALACSQYSNAQDSTAIATPVPAKDVSYVWLFSSPRLINANTVELIPKHVLEFKVTHNFGDIAGDNGGGKTFFGLDNATDVRIGFQYGLSKRINLIAARAKGAGSVQQLYELGIKYRLMQQAEDAQHPVSVTLFANNVISAMTRSPLSNQENSFDDFIDRNSQTVQLMIGRRFGNLSLQLSPTMVNRNFVPSNDDQTMFALGGAFRLPVKGRFSVLVDYFHTFRSQQSKDFYKTQGVNFYDALGVGIELLTAGHVFHLNFTNATEILENRFIPRTVTSWGKGQFRWGFTVSRDFNLFYKKKKRK</sequence>
<dbReference type="Pfam" id="PF19089">
    <property type="entry name" value="DUF5777"/>
    <property type="match status" value="1"/>
</dbReference>
<evidence type="ECO:0000313" key="3">
    <source>
        <dbReference type="EMBL" id="MCG2614442.1"/>
    </source>
</evidence>
<feature type="domain" description="DUF5777" evidence="2">
    <location>
        <begin position="39"/>
        <end position="301"/>
    </location>
</feature>
<feature type="chain" id="PRO_5045837927" evidence="1">
    <location>
        <begin position="19"/>
        <end position="311"/>
    </location>
</feature>
<organism evidence="3 4">
    <name type="scientific">Terrimonas ginsenosidimutans</name>
    <dbReference type="NCBI Taxonomy" id="2908004"/>
    <lineage>
        <taxon>Bacteria</taxon>
        <taxon>Pseudomonadati</taxon>
        <taxon>Bacteroidota</taxon>
        <taxon>Chitinophagia</taxon>
        <taxon>Chitinophagales</taxon>
        <taxon>Chitinophagaceae</taxon>
        <taxon>Terrimonas</taxon>
    </lineage>
</organism>
<dbReference type="RefSeq" id="WP_237870864.1">
    <property type="nucleotide sequence ID" value="NZ_JAKLTR010000005.1"/>
</dbReference>
<feature type="signal peptide" evidence="1">
    <location>
        <begin position="1"/>
        <end position="18"/>
    </location>
</feature>
<evidence type="ECO:0000313" key="4">
    <source>
        <dbReference type="Proteomes" id="UP001165367"/>
    </source>
</evidence>
<evidence type="ECO:0000256" key="1">
    <source>
        <dbReference type="SAM" id="SignalP"/>
    </source>
</evidence>
<evidence type="ECO:0000259" key="2">
    <source>
        <dbReference type="Pfam" id="PF19089"/>
    </source>
</evidence>
<comment type="caution">
    <text evidence="3">The sequence shown here is derived from an EMBL/GenBank/DDBJ whole genome shotgun (WGS) entry which is preliminary data.</text>
</comment>
<dbReference type="Proteomes" id="UP001165367">
    <property type="component" value="Unassembled WGS sequence"/>
</dbReference>
<keyword evidence="4" id="KW-1185">Reference proteome</keyword>
<keyword evidence="1" id="KW-0732">Signal</keyword>